<name>A0A4Y7PJ70_9AGAM</name>
<protein>
    <recommendedName>
        <fullName evidence="3">G domain-containing protein</fullName>
    </recommendedName>
</protein>
<gene>
    <name evidence="1" type="ORF">BD410DRAFT_105317</name>
</gene>
<evidence type="ECO:0008006" key="3">
    <source>
        <dbReference type="Google" id="ProtNLM"/>
    </source>
</evidence>
<sequence length="290" mass="32356">MGNRALSRDPGSGLLRVCSLPFIYGKEQTPVTFCTEETNRENWWRFQRIPDGNDDQIASRADADPPRYVAVVGATVSGISSFVNDAAGSKLDAGDDFNSRSDRVHATQILLDGRPVVLLEISGFGHSSMSDIEPLHSMADYLSRKKIELTGILYMQSISIANVVRSPLRSVAMFRKLCEHIWIVTTDWHDVESRVGRVREQEIMDVFQPLVRARGRMVRHDQAGRSARAILRRVLEKDVIVLRIQAELVDVCKDLPVTSAGAEISSALRRALATGEMVSKLRDLILPLNF</sequence>
<dbReference type="EMBL" id="ML170272">
    <property type="protein sequence ID" value="TDL15514.1"/>
    <property type="molecule type" value="Genomic_DNA"/>
</dbReference>
<dbReference type="AlphaFoldDB" id="A0A4Y7PJ70"/>
<organism evidence="1 2">
    <name type="scientific">Rickenella mellea</name>
    <dbReference type="NCBI Taxonomy" id="50990"/>
    <lineage>
        <taxon>Eukaryota</taxon>
        <taxon>Fungi</taxon>
        <taxon>Dikarya</taxon>
        <taxon>Basidiomycota</taxon>
        <taxon>Agaricomycotina</taxon>
        <taxon>Agaricomycetes</taxon>
        <taxon>Hymenochaetales</taxon>
        <taxon>Rickenellaceae</taxon>
        <taxon>Rickenella</taxon>
    </lineage>
</organism>
<dbReference type="Proteomes" id="UP000294933">
    <property type="component" value="Unassembled WGS sequence"/>
</dbReference>
<dbReference type="OrthoDB" id="8954335at2759"/>
<keyword evidence="2" id="KW-1185">Reference proteome</keyword>
<evidence type="ECO:0000313" key="2">
    <source>
        <dbReference type="Proteomes" id="UP000294933"/>
    </source>
</evidence>
<dbReference type="SUPFAM" id="SSF52540">
    <property type="entry name" value="P-loop containing nucleoside triphosphate hydrolases"/>
    <property type="match status" value="1"/>
</dbReference>
<dbReference type="Gene3D" id="3.40.50.300">
    <property type="entry name" value="P-loop containing nucleotide triphosphate hydrolases"/>
    <property type="match status" value="1"/>
</dbReference>
<dbReference type="STRING" id="50990.A0A4Y7PJ70"/>
<dbReference type="VEuPathDB" id="FungiDB:BD410DRAFT_105317"/>
<evidence type="ECO:0000313" key="1">
    <source>
        <dbReference type="EMBL" id="TDL15514.1"/>
    </source>
</evidence>
<dbReference type="InterPro" id="IPR027417">
    <property type="entry name" value="P-loop_NTPase"/>
</dbReference>
<reference evidence="1 2" key="1">
    <citation type="submission" date="2018-06" db="EMBL/GenBank/DDBJ databases">
        <title>A transcriptomic atlas of mushroom development highlights an independent origin of complex multicellularity.</title>
        <authorList>
            <consortium name="DOE Joint Genome Institute"/>
            <person name="Krizsan K."/>
            <person name="Almasi E."/>
            <person name="Merenyi Z."/>
            <person name="Sahu N."/>
            <person name="Viragh M."/>
            <person name="Koszo T."/>
            <person name="Mondo S."/>
            <person name="Kiss B."/>
            <person name="Balint B."/>
            <person name="Kues U."/>
            <person name="Barry K."/>
            <person name="Hegedus J.C."/>
            <person name="Henrissat B."/>
            <person name="Johnson J."/>
            <person name="Lipzen A."/>
            <person name="Ohm R."/>
            <person name="Nagy I."/>
            <person name="Pangilinan J."/>
            <person name="Yan J."/>
            <person name="Xiong Y."/>
            <person name="Grigoriev I.V."/>
            <person name="Hibbett D.S."/>
            <person name="Nagy L.G."/>
        </authorList>
    </citation>
    <scope>NUCLEOTIDE SEQUENCE [LARGE SCALE GENOMIC DNA]</scope>
    <source>
        <strain evidence="1 2">SZMC22713</strain>
    </source>
</reference>
<proteinExistence type="predicted"/>
<accession>A0A4Y7PJ70</accession>